<dbReference type="Proteomes" id="UP000036458">
    <property type="component" value="Chromosome"/>
</dbReference>
<dbReference type="EMBL" id="CP010777">
    <property type="protein sequence ID" value="AKQ46001.1"/>
    <property type="molecule type" value="Genomic_DNA"/>
</dbReference>
<keyword evidence="1" id="KW-0812">Transmembrane</keyword>
<proteinExistence type="predicted"/>
<evidence type="ECO:0000256" key="1">
    <source>
        <dbReference type="SAM" id="Phobius"/>
    </source>
</evidence>
<keyword evidence="1" id="KW-0472">Membrane</keyword>
<name>A0A0H4W6E0_9BACT</name>
<organism evidence="2 3">
    <name type="scientific">Rufibacter radiotolerans</name>
    <dbReference type="NCBI Taxonomy" id="1379910"/>
    <lineage>
        <taxon>Bacteria</taxon>
        <taxon>Pseudomonadati</taxon>
        <taxon>Bacteroidota</taxon>
        <taxon>Cytophagia</taxon>
        <taxon>Cytophagales</taxon>
        <taxon>Hymenobacteraceae</taxon>
        <taxon>Rufibacter</taxon>
    </lineage>
</organism>
<protein>
    <submittedName>
        <fullName evidence="2">Uncharacterized protein</fullName>
    </submittedName>
</protein>
<evidence type="ECO:0000313" key="3">
    <source>
        <dbReference type="Proteomes" id="UP000036458"/>
    </source>
</evidence>
<gene>
    <name evidence="2" type="ORF">TH63_10675</name>
</gene>
<keyword evidence="3" id="KW-1185">Reference proteome</keyword>
<keyword evidence="1" id="KW-1133">Transmembrane helix</keyword>
<evidence type="ECO:0000313" key="2">
    <source>
        <dbReference type="EMBL" id="AKQ46001.1"/>
    </source>
</evidence>
<feature type="transmembrane region" description="Helical" evidence="1">
    <location>
        <begin position="99"/>
        <end position="116"/>
    </location>
</feature>
<reference evidence="2 3" key="1">
    <citation type="submission" date="2015-01" db="EMBL/GenBank/DDBJ databases">
        <title>Rufibacter sp./DG31D/ whole genome sequencing.</title>
        <authorList>
            <person name="Kim M.K."/>
            <person name="Srinivasan S."/>
            <person name="Lee J.-J."/>
        </authorList>
    </citation>
    <scope>NUCLEOTIDE SEQUENCE [LARGE SCALE GENOMIC DNA]</scope>
    <source>
        <strain evidence="2 3">DG31D</strain>
    </source>
</reference>
<dbReference type="AlphaFoldDB" id="A0A0H4W6E0"/>
<accession>A0A0H4W6E0</accession>
<dbReference type="PATRIC" id="fig|1379910.4.peg.2316"/>
<dbReference type="KEGG" id="ruf:TH63_10675"/>
<sequence>MSKAFIKYLLSLCILLLGGYGFLYAQSNNQGDSSYIRQNTQGSLTAYSLVGGPHSLRSVARYSAVGQEKSQIQIYTTESEIEEDEVDNFFNANTANSQFFIAVLSANLLAILLCSFKRVLHFCKNCLNFSSQKLFLKFGVLQI</sequence>